<dbReference type="Gramene" id="C.cajan_11109.t">
    <property type="protein sequence ID" value="C.cajan_11109.t.cds1"/>
    <property type="gene ID" value="C.cajan_11109"/>
</dbReference>
<protein>
    <submittedName>
        <fullName evidence="1">Serine/threonine protein phosphatase 7 long form isogeny</fullName>
    </submittedName>
</protein>
<organism evidence="1 2">
    <name type="scientific">Cajanus cajan</name>
    <name type="common">Pigeon pea</name>
    <name type="synonym">Cajanus indicus</name>
    <dbReference type="NCBI Taxonomy" id="3821"/>
    <lineage>
        <taxon>Eukaryota</taxon>
        <taxon>Viridiplantae</taxon>
        <taxon>Streptophyta</taxon>
        <taxon>Embryophyta</taxon>
        <taxon>Tracheophyta</taxon>
        <taxon>Spermatophyta</taxon>
        <taxon>Magnoliopsida</taxon>
        <taxon>eudicotyledons</taxon>
        <taxon>Gunneridae</taxon>
        <taxon>Pentapetalae</taxon>
        <taxon>rosids</taxon>
        <taxon>fabids</taxon>
        <taxon>Fabales</taxon>
        <taxon>Fabaceae</taxon>
        <taxon>Papilionoideae</taxon>
        <taxon>50 kb inversion clade</taxon>
        <taxon>NPAAA clade</taxon>
        <taxon>indigoferoid/millettioid clade</taxon>
        <taxon>Phaseoleae</taxon>
        <taxon>Cajanus</taxon>
    </lineage>
</organism>
<dbReference type="Proteomes" id="UP000075243">
    <property type="component" value="Chromosome 6"/>
</dbReference>
<evidence type="ECO:0000313" key="1">
    <source>
        <dbReference type="EMBL" id="KYP65204.1"/>
    </source>
</evidence>
<dbReference type="AlphaFoldDB" id="A0A151TDT6"/>
<gene>
    <name evidence="1" type="ORF">KK1_011435</name>
</gene>
<dbReference type="EMBL" id="CM003608">
    <property type="protein sequence ID" value="KYP65204.1"/>
    <property type="molecule type" value="Genomic_DNA"/>
</dbReference>
<sequence length="94" mass="11384">MRQFGMVQHIPRPPRQPDNLHDLTLRGKDDIDWRVQHAVFLHEWETRLDRVWTQEACTTTRLSSNSEYMVWYKRHTRRWIGLITAKHGYVVSNI</sequence>
<accession>A0A151TDT6</accession>
<keyword evidence="2" id="KW-1185">Reference proteome</keyword>
<reference evidence="1 2" key="1">
    <citation type="journal article" date="2012" name="Nat. Biotechnol.">
        <title>Draft genome sequence of pigeonpea (Cajanus cajan), an orphan legume crop of resource-poor farmers.</title>
        <authorList>
            <person name="Varshney R.K."/>
            <person name="Chen W."/>
            <person name="Li Y."/>
            <person name="Bharti A.K."/>
            <person name="Saxena R.K."/>
            <person name="Schlueter J.A."/>
            <person name="Donoghue M.T."/>
            <person name="Azam S."/>
            <person name="Fan G."/>
            <person name="Whaley A.M."/>
            <person name="Farmer A.D."/>
            <person name="Sheridan J."/>
            <person name="Iwata A."/>
            <person name="Tuteja R."/>
            <person name="Penmetsa R.V."/>
            <person name="Wu W."/>
            <person name="Upadhyaya H.D."/>
            <person name="Yang S.P."/>
            <person name="Shah T."/>
            <person name="Saxena K.B."/>
            <person name="Michael T."/>
            <person name="McCombie W.R."/>
            <person name="Yang B."/>
            <person name="Zhang G."/>
            <person name="Yang H."/>
            <person name="Wang J."/>
            <person name="Spillane C."/>
            <person name="Cook D.R."/>
            <person name="May G.D."/>
            <person name="Xu X."/>
            <person name="Jackson S.A."/>
        </authorList>
    </citation>
    <scope>NUCLEOTIDE SEQUENCE [LARGE SCALE GENOMIC DNA]</scope>
    <source>
        <strain evidence="2">cv. Asha</strain>
    </source>
</reference>
<name>A0A151TDT6_CAJCA</name>
<proteinExistence type="predicted"/>
<evidence type="ECO:0000313" key="2">
    <source>
        <dbReference type="Proteomes" id="UP000075243"/>
    </source>
</evidence>